<feature type="transmembrane region" description="Helical" evidence="5">
    <location>
        <begin position="212"/>
        <end position="230"/>
    </location>
</feature>
<feature type="transmembrane region" description="Helical" evidence="5">
    <location>
        <begin position="137"/>
        <end position="159"/>
    </location>
</feature>
<dbReference type="PROSITE" id="PS50801">
    <property type="entry name" value="STAS"/>
    <property type="match status" value="1"/>
</dbReference>
<feature type="transmembrane region" description="Helical" evidence="5">
    <location>
        <begin position="88"/>
        <end position="105"/>
    </location>
</feature>
<feature type="transmembrane region" description="Helical" evidence="5">
    <location>
        <begin position="393"/>
        <end position="423"/>
    </location>
</feature>
<evidence type="ECO:0000256" key="4">
    <source>
        <dbReference type="ARBA" id="ARBA00023136"/>
    </source>
</evidence>
<dbReference type="Pfam" id="PF00916">
    <property type="entry name" value="Sulfate_transp"/>
    <property type="match status" value="1"/>
</dbReference>
<evidence type="ECO:0000313" key="7">
    <source>
        <dbReference type="EMBL" id="NIK88267.1"/>
    </source>
</evidence>
<feature type="transmembrane region" description="Helical" evidence="5">
    <location>
        <begin position="111"/>
        <end position="130"/>
    </location>
</feature>
<dbReference type="RefSeq" id="WP_167082458.1">
    <property type="nucleotide sequence ID" value="NZ_BAAADC010000001.1"/>
</dbReference>
<keyword evidence="2 5" id="KW-0812">Transmembrane</keyword>
<reference evidence="7 8" key="1">
    <citation type="submission" date="2020-03" db="EMBL/GenBank/DDBJ databases">
        <title>Genomic Encyclopedia of Type Strains, Phase IV (KMG-IV): sequencing the most valuable type-strain genomes for metagenomic binning, comparative biology and taxonomic classification.</title>
        <authorList>
            <person name="Goeker M."/>
        </authorList>
    </citation>
    <scope>NUCLEOTIDE SEQUENCE [LARGE SCALE GENOMIC DNA]</scope>
    <source>
        <strain evidence="7 8">DSM 19867</strain>
    </source>
</reference>
<dbReference type="PANTHER" id="PTHR11814">
    <property type="entry name" value="SULFATE TRANSPORTER"/>
    <property type="match status" value="1"/>
</dbReference>
<dbReference type="CDD" id="cd07042">
    <property type="entry name" value="STAS_SulP_like_sulfate_transporter"/>
    <property type="match status" value="1"/>
</dbReference>
<dbReference type="EMBL" id="JAASRM010000001">
    <property type="protein sequence ID" value="NIK88267.1"/>
    <property type="molecule type" value="Genomic_DNA"/>
</dbReference>
<comment type="caution">
    <text evidence="7">The sequence shown here is derived from an EMBL/GenBank/DDBJ whole genome shotgun (WGS) entry which is preliminary data.</text>
</comment>
<evidence type="ECO:0000313" key="8">
    <source>
        <dbReference type="Proteomes" id="UP000570514"/>
    </source>
</evidence>
<keyword evidence="3 5" id="KW-1133">Transmembrane helix</keyword>
<proteinExistence type="predicted"/>
<dbReference type="GO" id="GO:0016020">
    <property type="term" value="C:membrane"/>
    <property type="evidence" value="ECO:0007669"/>
    <property type="project" value="UniProtKB-SubCell"/>
</dbReference>
<dbReference type="SUPFAM" id="SSF52091">
    <property type="entry name" value="SpoIIaa-like"/>
    <property type="match status" value="1"/>
</dbReference>
<gene>
    <name evidence="7" type="ORF">FHS83_001585</name>
</gene>
<feature type="transmembrane region" description="Helical" evidence="5">
    <location>
        <begin position="263"/>
        <end position="285"/>
    </location>
</feature>
<dbReference type="Pfam" id="PF01740">
    <property type="entry name" value="STAS"/>
    <property type="match status" value="1"/>
</dbReference>
<feature type="transmembrane region" description="Helical" evidence="5">
    <location>
        <begin position="336"/>
        <end position="355"/>
    </location>
</feature>
<organism evidence="7 8">
    <name type="scientific">Rhizomicrobium palustre</name>
    <dbReference type="NCBI Taxonomy" id="189966"/>
    <lineage>
        <taxon>Bacteria</taxon>
        <taxon>Pseudomonadati</taxon>
        <taxon>Pseudomonadota</taxon>
        <taxon>Alphaproteobacteria</taxon>
        <taxon>Micropepsales</taxon>
        <taxon>Micropepsaceae</taxon>
        <taxon>Rhizomicrobium</taxon>
    </lineage>
</organism>
<evidence type="ECO:0000256" key="3">
    <source>
        <dbReference type="ARBA" id="ARBA00022989"/>
    </source>
</evidence>
<accession>A0A846MZA2</accession>
<name>A0A846MZA2_9PROT</name>
<sequence>MIFKTTKGADQASLWSAFTPKLITVFQEGYGADRLKADLFAGLTVAIVAMPLSMALAIASGVGPERGLFTAIVAGFFISALGGSRHQIGGPTGAFVVVVYGVVAHHGYDGLVIATIMAGLMLMAAGWAKLGTFIKYIPYPVVTGFTTGIALIIFSSQVGDLLGLTLNHPPADVLERWEAYAAAIGTFHWQALLIAAMTLGLIVGVQLRWPKLPAFLIAIAAIALFCHGLSVPVESIGSRFGGIPRMLPPPHLPVLGFAKIRELFPAALTIALLGGIESLLSAVVADGMTGRRHRSNVELVAQGFANMASAVMGGIPATGAIARTATNIRAGARTPVSGMIHAAAVLAMMLVLAPFVSYIPLAGLAAVLVIVCWNMAEFSAFRAILKGPRGDMALLLITFLLTVLVDLSVAICVGVVLSALFFMHRMAETVALEKSIPLLAADEAEALPDAANRLERRALPHGVEVFRLNGPFFFGAVAQFEEVLYRAGGRPRAIILVLEDVPLIDASGVMILKKFLKAAAGGHTKVVLAGVQPGPQKVLSDMGVSVAQAESLNAALAQFS</sequence>
<dbReference type="Gene3D" id="3.30.750.24">
    <property type="entry name" value="STAS domain"/>
    <property type="match status" value="1"/>
</dbReference>
<protein>
    <submittedName>
        <fullName evidence="7">SulP family sulfate permease</fullName>
    </submittedName>
</protein>
<dbReference type="InterPro" id="IPR011547">
    <property type="entry name" value="SLC26A/SulP_dom"/>
</dbReference>
<feature type="transmembrane region" description="Helical" evidence="5">
    <location>
        <begin position="66"/>
        <end position="83"/>
    </location>
</feature>
<evidence type="ECO:0000256" key="1">
    <source>
        <dbReference type="ARBA" id="ARBA00004141"/>
    </source>
</evidence>
<feature type="transmembrane region" description="Helical" evidence="5">
    <location>
        <begin position="361"/>
        <end position="381"/>
    </location>
</feature>
<feature type="transmembrane region" description="Helical" evidence="5">
    <location>
        <begin position="39"/>
        <end position="60"/>
    </location>
</feature>
<evidence type="ECO:0000256" key="2">
    <source>
        <dbReference type="ARBA" id="ARBA00022692"/>
    </source>
</evidence>
<evidence type="ECO:0000259" key="6">
    <source>
        <dbReference type="PROSITE" id="PS50801"/>
    </source>
</evidence>
<keyword evidence="4 5" id="KW-0472">Membrane</keyword>
<dbReference type="AlphaFoldDB" id="A0A846MZA2"/>
<dbReference type="GO" id="GO:0055085">
    <property type="term" value="P:transmembrane transport"/>
    <property type="evidence" value="ECO:0007669"/>
    <property type="project" value="InterPro"/>
</dbReference>
<dbReference type="InterPro" id="IPR036513">
    <property type="entry name" value="STAS_dom_sf"/>
</dbReference>
<feature type="domain" description="STAS" evidence="6">
    <location>
        <begin position="462"/>
        <end position="560"/>
    </location>
</feature>
<comment type="subcellular location">
    <subcellularLocation>
        <location evidence="1">Membrane</location>
        <topology evidence="1">Multi-pass membrane protein</topology>
    </subcellularLocation>
</comment>
<evidence type="ECO:0000256" key="5">
    <source>
        <dbReference type="SAM" id="Phobius"/>
    </source>
</evidence>
<feature type="transmembrane region" description="Helical" evidence="5">
    <location>
        <begin position="179"/>
        <end position="205"/>
    </location>
</feature>
<dbReference type="InterPro" id="IPR002645">
    <property type="entry name" value="STAS_dom"/>
</dbReference>
<dbReference type="InterPro" id="IPR001902">
    <property type="entry name" value="SLC26A/SulP_fam"/>
</dbReference>
<dbReference type="Proteomes" id="UP000570514">
    <property type="component" value="Unassembled WGS sequence"/>
</dbReference>
<keyword evidence="8" id="KW-1185">Reference proteome</keyword>